<dbReference type="Proteomes" id="UP001169066">
    <property type="component" value="Unassembled WGS sequence"/>
</dbReference>
<comment type="caution">
    <text evidence="1">The sequence shown here is derived from an EMBL/GenBank/DDBJ whole genome shotgun (WGS) entry which is preliminary data.</text>
</comment>
<evidence type="ECO:0000313" key="2">
    <source>
        <dbReference type="Proteomes" id="UP001169066"/>
    </source>
</evidence>
<organism evidence="1 2">
    <name type="scientific">Sulfurovum xiamenensis</name>
    <dbReference type="NCBI Taxonomy" id="3019066"/>
    <lineage>
        <taxon>Bacteria</taxon>
        <taxon>Pseudomonadati</taxon>
        <taxon>Campylobacterota</taxon>
        <taxon>Epsilonproteobacteria</taxon>
        <taxon>Campylobacterales</taxon>
        <taxon>Sulfurovaceae</taxon>
        <taxon>Sulfurovum</taxon>
    </lineage>
</organism>
<name>A0ABT7QUX4_9BACT</name>
<proteinExistence type="predicted"/>
<dbReference type="RefSeq" id="WP_289402644.1">
    <property type="nucleotide sequence ID" value="NZ_JAQIBC010000015.1"/>
</dbReference>
<evidence type="ECO:0000313" key="1">
    <source>
        <dbReference type="EMBL" id="MDM5264764.1"/>
    </source>
</evidence>
<dbReference type="EMBL" id="JAQIBC010000015">
    <property type="protein sequence ID" value="MDM5264764.1"/>
    <property type="molecule type" value="Genomic_DNA"/>
</dbReference>
<reference evidence="1" key="1">
    <citation type="submission" date="2023-01" db="EMBL/GenBank/DDBJ databases">
        <title>Sulfurovum sp. XTW-4 genome assembly.</title>
        <authorList>
            <person name="Wang J."/>
        </authorList>
    </citation>
    <scope>NUCLEOTIDE SEQUENCE</scope>
    <source>
        <strain evidence="1">XTW-4</strain>
    </source>
</reference>
<keyword evidence="2" id="KW-1185">Reference proteome</keyword>
<gene>
    <name evidence="1" type="ORF">PF327_11215</name>
</gene>
<sequence length="101" mass="11847">MRGYKMNKIIFILVSLTVSLFGSRNSCQMFLDNYSMARQKAVLHIETDSSKFSILMELNMAKNSLISAIAECKPYRNELRYDEMKPDLKKMSELIKQIEKW</sequence>
<accession>A0ABT7QUX4</accession>
<protein>
    <submittedName>
        <fullName evidence="1">Uncharacterized protein</fullName>
    </submittedName>
</protein>